<dbReference type="Proteomes" id="UP000091956">
    <property type="component" value="Unassembled WGS sequence"/>
</dbReference>
<evidence type="ECO:0000256" key="1">
    <source>
        <dbReference type="SAM" id="SignalP"/>
    </source>
</evidence>
<gene>
    <name evidence="2" type="ORF">VE01_10350</name>
</gene>
<evidence type="ECO:0000313" key="2">
    <source>
        <dbReference type="EMBL" id="OBT91658.2"/>
    </source>
</evidence>
<reference evidence="2 3" key="1">
    <citation type="submission" date="2016-03" db="EMBL/GenBank/DDBJ databases">
        <title>Comparative genomics of Pseudogymnoascus destructans, the fungus causing white-nose syndrome of bats.</title>
        <authorList>
            <person name="Palmer J.M."/>
            <person name="Drees K.P."/>
            <person name="Foster J.T."/>
            <person name="Lindner D.L."/>
        </authorList>
    </citation>
    <scope>NUCLEOTIDE SEQUENCE [LARGE SCALE GENOMIC DNA]</scope>
    <source>
        <strain evidence="2 3">UAMH 10579</strain>
    </source>
</reference>
<proteinExistence type="predicted"/>
<reference evidence="3" key="2">
    <citation type="journal article" date="2018" name="Nat. Commun.">
        <title>Extreme sensitivity to ultraviolet light in the fungal pathogen causing white-nose syndrome of bats.</title>
        <authorList>
            <person name="Palmer J.M."/>
            <person name="Drees K.P."/>
            <person name="Foster J.T."/>
            <person name="Lindner D.L."/>
        </authorList>
    </citation>
    <scope>NUCLEOTIDE SEQUENCE [LARGE SCALE GENOMIC DNA]</scope>
    <source>
        <strain evidence="3">UAMH 10579</strain>
    </source>
</reference>
<dbReference type="GeneID" id="28843736"/>
<feature type="signal peptide" evidence="1">
    <location>
        <begin position="1"/>
        <end position="17"/>
    </location>
</feature>
<dbReference type="AlphaFoldDB" id="A0A1B8G749"/>
<name>A0A1B8G749_9PEZI</name>
<accession>A0A1B8G749</accession>
<keyword evidence="1" id="KW-0732">Signal</keyword>
<evidence type="ECO:0000313" key="3">
    <source>
        <dbReference type="Proteomes" id="UP000091956"/>
    </source>
</evidence>
<organism evidence="2 3">
    <name type="scientific">Pseudogymnoascus verrucosus</name>
    <dbReference type="NCBI Taxonomy" id="342668"/>
    <lineage>
        <taxon>Eukaryota</taxon>
        <taxon>Fungi</taxon>
        <taxon>Dikarya</taxon>
        <taxon>Ascomycota</taxon>
        <taxon>Pezizomycotina</taxon>
        <taxon>Leotiomycetes</taxon>
        <taxon>Thelebolales</taxon>
        <taxon>Thelebolaceae</taxon>
        <taxon>Pseudogymnoascus</taxon>
    </lineage>
</organism>
<keyword evidence="3" id="KW-1185">Reference proteome</keyword>
<dbReference type="RefSeq" id="XP_018125391.2">
    <property type="nucleotide sequence ID" value="XM_018279751.2"/>
</dbReference>
<dbReference type="EMBL" id="KV460283">
    <property type="protein sequence ID" value="OBT91658.2"/>
    <property type="molecule type" value="Genomic_DNA"/>
</dbReference>
<sequence>MLKLAHFILVLAGGTLSTALPAINLFSGAGNANSDVCKQDFGPWDHSWTTTSCTVDEVVNTGGKYSARERWMAANATQAFLGAQWCWLFSRSTNHFSFSQSVSNYLHGPDGMKCEILDASGGSLSGCSGDHGCDEAGHAAGFQILNSMSTLHKLHQSTYDSLGKAKDSIIARVGVFSSVFSPSIDELKDFKIFLDIIGMGFVLAVAPLWNSAFKTVLFAGKPNALGISKDSVNGMVSNGISLGKDTASQPHSALGTQNTLSDKISRMIDAWMGLVKDTNTVMFSGTNDQGGLKLLTDIIGEGNLLEDSYQVIVDAAMAIPIMETVIWAFMIPMAWAMSNKDVHPFLMIYDDKKEKVRCDSPPPEGFFTSNKKVVVCVDGKAYWLSNASGKAQSCVQDYQHVRFCSNNKFSTPPGIDQLAADGKNNPWGGLSVVDIVVSSVASYKANGDKNGFELDPSNGPAVSDLASNGKQAAGVFTLPICSEKEASSNWAQATSDRPSVRIDKTARNYPCNQ</sequence>
<feature type="chain" id="PRO_5015129953" evidence="1">
    <location>
        <begin position="18"/>
        <end position="513"/>
    </location>
</feature>
<protein>
    <submittedName>
        <fullName evidence="2">Uncharacterized protein</fullName>
    </submittedName>
</protein>
<dbReference type="STRING" id="342668.A0A1B8G749"/>